<evidence type="ECO:0000256" key="7">
    <source>
        <dbReference type="SAM" id="Phobius"/>
    </source>
</evidence>
<dbReference type="eggNOG" id="COG2855">
    <property type="taxonomic scope" value="Bacteria"/>
</dbReference>
<dbReference type="OrthoDB" id="9766798at2"/>
<comment type="subcellular location">
    <subcellularLocation>
        <location evidence="1">Cell membrane</location>
        <topology evidence="1">Multi-pass membrane protein</topology>
    </subcellularLocation>
</comment>
<feature type="transmembrane region" description="Helical" evidence="7">
    <location>
        <begin position="20"/>
        <end position="40"/>
    </location>
</feature>
<dbReference type="PANTHER" id="PTHR30106">
    <property type="entry name" value="INNER MEMBRANE PROTEIN YEIH-RELATED"/>
    <property type="match status" value="1"/>
</dbReference>
<evidence type="ECO:0000313" key="8">
    <source>
        <dbReference type="EMBL" id="CCG05195.1"/>
    </source>
</evidence>
<keyword evidence="3" id="KW-1003">Cell membrane</keyword>
<keyword evidence="4 7" id="KW-0812">Transmembrane</keyword>
<proteinExistence type="inferred from homology"/>
<name>H6RNP7_BLASD</name>
<feature type="transmembrane region" description="Helical" evidence="7">
    <location>
        <begin position="194"/>
        <end position="219"/>
    </location>
</feature>
<gene>
    <name evidence="8" type="ordered locus">BLASA_4383</name>
</gene>
<evidence type="ECO:0000313" key="9">
    <source>
        <dbReference type="Proteomes" id="UP000007517"/>
    </source>
</evidence>
<dbReference type="HOGENOM" id="CLU_033541_1_1_11"/>
<evidence type="ECO:0000256" key="5">
    <source>
        <dbReference type="ARBA" id="ARBA00022989"/>
    </source>
</evidence>
<feature type="transmembrane region" description="Helical" evidence="7">
    <location>
        <begin position="160"/>
        <end position="182"/>
    </location>
</feature>
<dbReference type="InterPro" id="IPR018383">
    <property type="entry name" value="UPF0324_pro"/>
</dbReference>
<feature type="transmembrane region" description="Helical" evidence="7">
    <location>
        <begin position="317"/>
        <end position="338"/>
    </location>
</feature>
<evidence type="ECO:0000256" key="6">
    <source>
        <dbReference type="ARBA" id="ARBA00023136"/>
    </source>
</evidence>
<dbReference type="Pfam" id="PF03601">
    <property type="entry name" value="Cons_hypoth698"/>
    <property type="match status" value="1"/>
</dbReference>
<sequence>MKRGSAPRAQFTVSRILDMAPGLVATAAAVGLSMAVTSVLPTVSPLVVAVALGGLLANVGGLRPAFGTGLAFAGRPVLRFGIVLLGLQLAVGEVIGLGAAGMAVVVITVVATFAATVLLGRALGVSRDLTILVASGFSICGAAAVAAAHGVTKSDEDDVALAVALVTIYGTVAMIALPLLGVPLTLRADQHGAWVGAGVHEVAQVVVAGSAVGGVALAVAVVVKLSRVVLLAPLVVGLGLVERRRTKHDEMTARPPLVPLFVLGFLAAVALRSTGIVSEGVLDVAGFLQKLALTAAMFALGTGVRLAAMWGTGQRALLLGAASTLVAAGVALVAVLALF</sequence>
<evidence type="ECO:0000256" key="1">
    <source>
        <dbReference type="ARBA" id="ARBA00004651"/>
    </source>
</evidence>
<evidence type="ECO:0000256" key="3">
    <source>
        <dbReference type="ARBA" id="ARBA00022475"/>
    </source>
</evidence>
<feature type="transmembrane region" description="Helical" evidence="7">
    <location>
        <begin position="129"/>
        <end position="148"/>
    </location>
</feature>
<evidence type="ECO:0000256" key="2">
    <source>
        <dbReference type="ARBA" id="ARBA00007977"/>
    </source>
</evidence>
<reference evidence="9" key="2">
    <citation type="submission" date="2012-02" db="EMBL/GenBank/DDBJ databases">
        <title>Complete genome sequence of Blastococcus saxobsidens strain DD2.</title>
        <authorList>
            <person name="Genoscope."/>
        </authorList>
    </citation>
    <scope>NUCLEOTIDE SEQUENCE [LARGE SCALE GENOMIC DNA]</scope>
    <source>
        <strain evidence="9">DD2</strain>
    </source>
</reference>
<dbReference type="GO" id="GO:0005886">
    <property type="term" value="C:plasma membrane"/>
    <property type="evidence" value="ECO:0007669"/>
    <property type="project" value="UniProtKB-SubCell"/>
</dbReference>
<keyword evidence="9" id="KW-1185">Reference proteome</keyword>
<protein>
    <recommendedName>
        <fullName evidence="10">Sulfate exporter family transporter</fullName>
    </recommendedName>
</protein>
<evidence type="ECO:0000256" key="4">
    <source>
        <dbReference type="ARBA" id="ARBA00022692"/>
    </source>
</evidence>
<keyword evidence="6 7" id="KW-0472">Membrane</keyword>
<feature type="transmembrane region" description="Helical" evidence="7">
    <location>
        <begin position="253"/>
        <end position="271"/>
    </location>
</feature>
<feature type="transmembrane region" description="Helical" evidence="7">
    <location>
        <begin position="77"/>
        <end position="96"/>
    </location>
</feature>
<dbReference type="EMBL" id="FO117623">
    <property type="protein sequence ID" value="CCG05195.1"/>
    <property type="molecule type" value="Genomic_DNA"/>
</dbReference>
<dbReference type="KEGG" id="bsd:BLASA_4383"/>
<keyword evidence="5 7" id="KW-1133">Transmembrane helix</keyword>
<reference evidence="8 9" key="1">
    <citation type="journal article" date="2012" name="J. Bacteriol.">
        <title>Genome Sequence of Blastococcus saxobsidens DD2, a Stone-Inhabiting Bacterium.</title>
        <authorList>
            <person name="Chouaia B."/>
            <person name="Crotti E."/>
            <person name="Brusetti L."/>
            <person name="Daffonchio D."/>
            <person name="Essoussi I."/>
            <person name="Nouioui I."/>
            <person name="Sbissi I."/>
            <person name="Ghodhbane-Gtari F."/>
            <person name="Gtari M."/>
            <person name="Vacherie B."/>
            <person name="Barbe V."/>
            <person name="Medigue C."/>
            <person name="Gury J."/>
            <person name="Pujic P."/>
            <person name="Normand P."/>
        </authorList>
    </citation>
    <scope>NUCLEOTIDE SEQUENCE [LARGE SCALE GENOMIC DNA]</scope>
    <source>
        <strain evidence="8 9">DD2</strain>
    </source>
</reference>
<dbReference type="STRING" id="1146883.BLASA_4383"/>
<feature type="transmembrane region" description="Helical" evidence="7">
    <location>
        <begin position="102"/>
        <end position="122"/>
    </location>
</feature>
<comment type="similarity">
    <text evidence="2">Belongs to the UPF0324 family.</text>
</comment>
<accession>H6RNP7</accession>
<dbReference type="PANTHER" id="PTHR30106:SF2">
    <property type="entry name" value="UPF0324 INNER MEMBRANE PROTEIN YEIH"/>
    <property type="match status" value="1"/>
</dbReference>
<organism evidence="8 9">
    <name type="scientific">Blastococcus saxobsidens (strain DD2)</name>
    <dbReference type="NCBI Taxonomy" id="1146883"/>
    <lineage>
        <taxon>Bacteria</taxon>
        <taxon>Bacillati</taxon>
        <taxon>Actinomycetota</taxon>
        <taxon>Actinomycetes</taxon>
        <taxon>Geodermatophilales</taxon>
        <taxon>Geodermatophilaceae</taxon>
        <taxon>Blastococcus</taxon>
    </lineage>
</organism>
<feature type="transmembrane region" description="Helical" evidence="7">
    <location>
        <begin position="291"/>
        <end position="310"/>
    </location>
</feature>
<evidence type="ECO:0008006" key="10">
    <source>
        <dbReference type="Google" id="ProtNLM"/>
    </source>
</evidence>
<dbReference type="AlphaFoldDB" id="H6RNP7"/>
<dbReference type="Proteomes" id="UP000007517">
    <property type="component" value="Chromosome"/>
</dbReference>